<dbReference type="PANTHER" id="PTHR33442">
    <property type="entry name" value="TRANS-3-HYDROXY-L-PROLINE DEHYDRATASE"/>
    <property type="match status" value="1"/>
</dbReference>
<dbReference type="Gene3D" id="3.10.310.10">
    <property type="entry name" value="Diaminopimelate Epimerase, Chain A, domain 1"/>
    <property type="match status" value="2"/>
</dbReference>
<reference evidence="2 3" key="1">
    <citation type="submission" date="2017-03" db="EMBL/GenBank/DDBJ databases">
        <title>Complete genome sequence of Paenibacillus Kribbensis producing bioflocculants.</title>
        <authorList>
            <person name="Lee H.-G."/>
            <person name="Oh H.-M."/>
        </authorList>
    </citation>
    <scope>NUCLEOTIDE SEQUENCE [LARGE SCALE GENOMIC DNA]</scope>
    <source>
        <strain evidence="2 3">AM49</strain>
    </source>
</reference>
<keyword evidence="3" id="KW-1185">Reference proteome</keyword>
<dbReference type="InterPro" id="IPR008794">
    <property type="entry name" value="Pro_racemase_fam"/>
</dbReference>
<dbReference type="PIRSF" id="PIRSF029792">
    <property type="entry name" value="Pro_racemase"/>
    <property type="match status" value="1"/>
</dbReference>
<protein>
    <submittedName>
        <fullName evidence="2">Proline racemase</fullName>
    </submittedName>
</protein>
<dbReference type="SFLD" id="SFLDS00028">
    <property type="entry name" value="Proline_Racemase"/>
    <property type="match status" value="1"/>
</dbReference>
<comment type="similarity">
    <text evidence="1">Belongs to the proline racemase family.</text>
</comment>
<dbReference type="EMBL" id="CP020028">
    <property type="protein sequence ID" value="ASR48852.1"/>
    <property type="molecule type" value="Genomic_DNA"/>
</dbReference>
<evidence type="ECO:0000256" key="1">
    <source>
        <dbReference type="ARBA" id="ARBA00007529"/>
    </source>
</evidence>
<sequence length="339" mass="36329">MSVPGKLAISGKITTIDTHTGGNPTRTVIHGAPKLVGHTMLEKMTYMAAHHDDFRRLLMFEPRGHEVMSGCILTEPCHPDADIGVVFIETGGYLPMCGHDTIGVCTALMEGGLIAADKKSVLLDTPAGPVQVRLEVDTGKVRQVTFTNIPSFVYRREVEVDVEGIGQVVLDIAYGGNFYGIVEAASIDLALEQSNAAEIVRTAVRIRETVNAAIEVVHPENPVIQGLTHIEFYGEPVAPQADCRNVVVIPPGGIDRSPCGTGTSAKVAVLHAKGKLGLNESFVHESITGSMFRAEIVGETQVGPYPAVVPQITGSAWVTGHHQFVLDPKDPLREGFLLM</sequence>
<evidence type="ECO:0000313" key="3">
    <source>
        <dbReference type="Proteomes" id="UP000214666"/>
    </source>
</evidence>
<dbReference type="AlphaFoldDB" id="A0A222WSD3"/>
<dbReference type="NCBIfam" id="NF010578">
    <property type="entry name" value="PRK13971.1"/>
    <property type="match status" value="1"/>
</dbReference>
<dbReference type="FunFam" id="3.10.310.10:FF:000005">
    <property type="entry name" value="Proline racemase"/>
    <property type="match status" value="1"/>
</dbReference>
<dbReference type="KEGG" id="pkb:B4V02_20195"/>
<dbReference type="GO" id="GO:0047580">
    <property type="term" value="F:4-hydroxyproline epimerase activity"/>
    <property type="evidence" value="ECO:0007669"/>
    <property type="project" value="TreeGrafter"/>
</dbReference>
<dbReference type="Pfam" id="PF05544">
    <property type="entry name" value="Pro_racemase"/>
    <property type="match status" value="1"/>
</dbReference>
<evidence type="ECO:0000313" key="2">
    <source>
        <dbReference type="EMBL" id="ASR48852.1"/>
    </source>
</evidence>
<dbReference type="RefSeq" id="WP_094156142.1">
    <property type="nucleotide sequence ID" value="NZ_CP020028.1"/>
</dbReference>
<gene>
    <name evidence="2" type="ORF">B4V02_20195</name>
</gene>
<organism evidence="2 3">
    <name type="scientific">Paenibacillus kribbensis</name>
    <dbReference type="NCBI Taxonomy" id="172713"/>
    <lineage>
        <taxon>Bacteria</taxon>
        <taxon>Bacillati</taxon>
        <taxon>Bacillota</taxon>
        <taxon>Bacilli</taxon>
        <taxon>Bacillales</taxon>
        <taxon>Paenibacillaceae</taxon>
        <taxon>Paenibacillus</taxon>
    </lineage>
</organism>
<dbReference type="SUPFAM" id="SSF54506">
    <property type="entry name" value="Diaminopimelate epimerase-like"/>
    <property type="match status" value="1"/>
</dbReference>
<name>A0A222WSD3_9BACL</name>
<proteinExistence type="inferred from homology"/>
<dbReference type="PANTHER" id="PTHR33442:SF5">
    <property type="entry name" value="BIFUNCTIONAL TRANS-3-HYDROXY-L-PROLINE DEHYDRATASE_2-EPIMERASE"/>
    <property type="match status" value="1"/>
</dbReference>
<dbReference type="Proteomes" id="UP000214666">
    <property type="component" value="Chromosome"/>
</dbReference>
<dbReference type="OrthoDB" id="181267at2"/>
<accession>A0A222WSD3</accession>
<dbReference type="STRING" id="172713.GCA_001705305_03391"/>